<keyword evidence="8 14" id="KW-0915">Sodium</keyword>
<dbReference type="Gene3D" id="1.20.1730.10">
    <property type="entry name" value="Sodium/glucose cotransporter"/>
    <property type="match status" value="1"/>
</dbReference>
<comment type="catalytic activity">
    <reaction evidence="12">
        <text>L-proline(in) + Na(+)(in) = L-proline(out) + Na(+)(out)</text>
        <dbReference type="Rhea" id="RHEA:28967"/>
        <dbReference type="ChEBI" id="CHEBI:29101"/>
        <dbReference type="ChEBI" id="CHEBI:60039"/>
    </reaction>
</comment>
<dbReference type="AlphaFoldDB" id="A0A1M6PA16"/>
<dbReference type="GO" id="GO:0005298">
    <property type="term" value="F:proline:sodium symporter activity"/>
    <property type="evidence" value="ECO:0007669"/>
    <property type="project" value="UniProtKB-UniRule"/>
</dbReference>
<name>A0A1M6PA16_REIAG</name>
<evidence type="ECO:0000256" key="14">
    <source>
        <dbReference type="RuleBase" id="RU366012"/>
    </source>
</evidence>
<evidence type="ECO:0000256" key="10">
    <source>
        <dbReference type="ARBA" id="ARBA00023136"/>
    </source>
</evidence>
<comment type="function">
    <text evidence="14">Catalyzes the sodium-dependent uptake of extracellular L-proline.</text>
</comment>
<dbReference type="GO" id="GO:0015824">
    <property type="term" value="P:proline transport"/>
    <property type="evidence" value="ECO:0007669"/>
    <property type="project" value="UniProtKB-UniRule"/>
</dbReference>
<keyword evidence="9 14" id="KW-0406">Ion transport</keyword>
<evidence type="ECO:0000256" key="3">
    <source>
        <dbReference type="ARBA" id="ARBA00022448"/>
    </source>
</evidence>
<dbReference type="PANTHER" id="PTHR48086:SF3">
    <property type="entry name" value="SODIUM_PROLINE SYMPORTER"/>
    <property type="match status" value="1"/>
</dbReference>
<feature type="transmembrane region" description="Helical" evidence="14">
    <location>
        <begin position="152"/>
        <end position="170"/>
    </location>
</feature>
<evidence type="ECO:0000256" key="5">
    <source>
        <dbReference type="ARBA" id="ARBA00022692"/>
    </source>
</evidence>
<feature type="transmembrane region" description="Helical" evidence="14">
    <location>
        <begin position="386"/>
        <end position="404"/>
    </location>
</feature>
<comment type="similarity">
    <text evidence="2 13">Belongs to the sodium:solute symporter (SSF) (TC 2.A.21) family.</text>
</comment>
<keyword evidence="5 14" id="KW-0812">Transmembrane</keyword>
<evidence type="ECO:0000256" key="8">
    <source>
        <dbReference type="ARBA" id="ARBA00023053"/>
    </source>
</evidence>
<feature type="transmembrane region" description="Helical" evidence="14">
    <location>
        <begin position="228"/>
        <end position="250"/>
    </location>
</feature>
<evidence type="ECO:0000313" key="15">
    <source>
        <dbReference type="EMBL" id="SHK04767.1"/>
    </source>
</evidence>
<keyword evidence="16" id="KW-1185">Reference proteome</keyword>
<reference evidence="16" key="1">
    <citation type="submission" date="2016-11" db="EMBL/GenBank/DDBJ databases">
        <authorList>
            <person name="Varghese N."/>
            <person name="Submissions S."/>
        </authorList>
    </citation>
    <scope>NUCLEOTIDE SEQUENCE [LARGE SCALE GENOMIC DNA]</scope>
    <source>
        <strain evidence="16">DSM 26134</strain>
    </source>
</reference>
<keyword evidence="7 14" id="KW-1133">Transmembrane helix</keyword>
<evidence type="ECO:0000256" key="7">
    <source>
        <dbReference type="ARBA" id="ARBA00022989"/>
    </source>
</evidence>
<dbReference type="STRING" id="156994.SAMN04488028_102610"/>
<evidence type="ECO:0000256" key="11">
    <source>
        <dbReference type="ARBA" id="ARBA00023201"/>
    </source>
</evidence>
<dbReference type="PANTHER" id="PTHR48086">
    <property type="entry name" value="SODIUM/PROLINE SYMPORTER-RELATED"/>
    <property type="match status" value="1"/>
</dbReference>
<gene>
    <name evidence="15" type="ORF">SAMN04488028_102610</name>
</gene>
<evidence type="ECO:0000256" key="6">
    <source>
        <dbReference type="ARBA" id="ARBA00022847"/>
    </source>
</evidence>
<dbReference type="GO" id="GO:0005886">
    <property type="term" value="C:plasma membrane"/>
    <property type="evidence" value="ECO:0007669"/>
    <property type="project" value="UniProtKB-SubCell"/>
</dbReference>
<evidence type="ECO:0000256" key="4">
    <source>
        <dbReference type="ARBA" id="ARBA00022475"/>
    </source>
</evidence>
<feature type="transmembrane region" description="Helical" evidence="14">
    <location>
        <begin position="121"/>
        <end position="140"/>
    </location>
</feature>
<evidence type="ECO:0000256" key="1">
    <source>
        <dbReference type="ARBA" id="ARBA00004651"/>
    </source>
</evidence>
<keyword evidence="3 14" id="KW-0813">Transport</keyword>
<feature type="transmembrane region" description="Helical" evidence="14">
    <location>
        <begin position="442"/>
        <end position="460"/>
    </location>
</feature>
<evidence type="ECO:0000256" key="2">
    <source>
        <dbReference type="ARBA" id="ARBA00006434"/>
    </source>
</evidence>
<evidence type="ECO:0000256" key="9">
    <source>
        <dbReference type="ARBA" id="ARBA00023065"/>
    </source>
</evidence>
<comment type="caution">
    <text evidence="14">Lacks conserved residue(s) required for the propagation of feature annotation.</text>
</comment>
<organism evidence="15 16">
    <name type="scientific">Reichenbachiella agariperforans</name>
    <dbReference type="NCBI Taxonomy" id="156994"/>
    <lineage>
        <taxon>Bacteria</taxon>
        <taxon>Pseudomonadati</taxon>
        <taxon>Bacteroidota</taxon>
        <taxon>Cytophagia</taxon>
        <taxon>Cytophagales</taxon>
        <taxon>Reichenbachiellaceae</taxon>
        <taxon>Reichenbachiella</taxon>
    </lineage>
</organism>
<keyword evidence="10 14" id="KW-0472">Membrane</keyword>
<dbReference type="GO" id="GO:0031402">
    <property type="term" value="F:sodium ion binding"/>
    <property type="evidence" value="ECO:0007669"/>
    <property type="project" value="UniProtKB-UniRule"/>
</dbReference>
<dbReference type="CDD" id="cd11475">
    <property type="entry name" value="SLC5sbd_PutP"/>
    <property type="match status" value="1"/>
</dbReference>
<comment type="subcellular location">
    <subcellularLocation>
        <location evidence="1 14">Cell membrane</location>
        <topology evidence="1 14">Multi-pass membrane protein</topology>
    </subcellularLocation>
</comment>
<accession>A0A1M6PA16</accession>
<keyword evidence="11 14" id="KW-0739">Sodium transport</keyword>
<keyword evidence="6 14" id="KW-0769">Symport</keyword>
<feature type="transmembrane region" description="Helical" evidence="14">
    <location>
        <begin position="315"/>
        <end position="339"/>
    </location>
</feature>
<dbReference type="InterPro" id="IPR001734">
    <property type="entry name" value="Na/solute_symporter"/>
</dbReference>
<protein>
    <recommendedName>
        <fullName evidence="14">Sodium/proline symporter</fullName>
    </recommendedName>
    <alternativeName>
        <fullName evidence="14">Proline permease</fullName>
    </alternativeName>
</protein>
<dbReference type="Proteomes" id="UP000184474">
    <property type="component" value="Unassembled WGS sequence"/>
</dbReference>
<dbReference type="EMBL" id="FRAA01000002">
    <property type="protein sequence ID" value="SHK04767.1"/>
    <property type="molecule type" value="Genomic_DNA"/>
</dbReference>
<proteinExistence type="inferred from homology"/>
<feature type="transmembrane region" description="Helical" evidence="14">
    <location>
        <begin position="71"/>
        <end position="89"/>
    </location>
</feature>
<dbReference type="Pfam" id="PF00474">
    <property type="entry name" value="SSF"/>
    <property type="match status" value="1"/>
</dbReference>
<feature type="transmembrane region" description="Helical" evidence="14">
    <location>
        <begin position="416"/>
        <end position="436"/>
    </location>
</feature>
<dbReference type="InterPro" id="IPR011851">
    <property type="entry name" value="Na/Pro_symporter"/>
</dbReference>
<dbReference type="RefSeq" id="WP_073121728.1">
    <property type="nucleotide sequence ID" value="NZ_FRAA01000002.1"/>
</dbReference>
<feature type="transmembrane region" description="Helical" evidence="14">
    <location>
        <begin position="271"/>
        <end position="295"/>
    </location>
</feature>
<dbReference type="InterPro" id="IPR050277">
    <property type="entry name" value="Sodium:Solute_Symporter"/>
</dbReference>
<dbReference type="InterPro" id="IPR038377">
    <property type="entry name" value="Na/Glc_symporter_sf"/>
</dbReference>
<keyword evidence="4 14" id="KW-1003">Cell membrane</keyword>
<evidence type="ECO:0000256" key="12">
    <source>
        <dbReference type="ARBA" id="ARBA00033708"/>
    </source>
</evidence>
<feature type="transmembrane region" description="Helical" evidence="14">
    <location>
        <begin position="360"/>
        <end position="380"/>
    </location>
</feature>
<sequence length="465" mass="50650">MIVVFVLMLLLFAGIGVGSSIQKQKNTKDYLLAGQDVKPWLVALSAVATNNSGYMFIGMIGYTYVAGLESVWLMVGWILGDFMGSMLVYGKLRDLSAKYNILSFGSLIANHEGKIIKSIRLLSGLISFVFLSTYAAAQFSAGGKALAVTLHWDQWIGVVSGAVLVLLYCFSGGIRASIWTDAAQSIVMFIAMGTLLYYAVDYSGGWTETITSLREVKVGYMSLFNPEISLSASLLVAVGWLFAGFGVVGQPHIMVRYMTLDSTKNIKKVRMYYYSWFTGFYALAIGVGLLSRIVLTGEGDFDPELALPMMSMRLLPDYLVGIMLAGIFAATISTADSLVISCTSSLSNDIFPQFKNSYRISKLFTIGITLFAVGISLYGHSSVFEIVIYAWAVLGTVFGPVITMRMLNKPVNANTTLAMMISAGVVTLGWNFIGWGSIVYEMMPGIITGFAVYFISRIGVKSQDN</sequence>
<evidence type="ECO:0000256" key="13">
    <source>
        <dbReference type="RuleBase" id="RU362091"/>
    </source>
</evidence>
<evidence type="ECO:0000313" key="16">
    <source>
        <dbReference type="Proteomes" id="UP000184474"/>
    </source>
</evidence>
<keyword evidence="14" id="KW-0029">Amino-acid transport</keyword>
<dbReference type="PROSITE" id="PS50283">
    <property type="entry name" value="NA_SOLUT_SYMP_3"/>
    <property type="match status" value="1"/>
</dbReference>
<feature type="transmembrane region" description="Helical" evidence="14">
    <location>
        <begin position="182"/>
        <end position="200"/>
    </location>
</feature>